<name>A0A0E9Q3K3_ANGAN</name>
<protein>
    <submittedName>
        <fullName evidence="1">Uncharacterized protein</fullName>
    </submittedName>
</protein>
<reference evidence="1" key="1">
    <citation type="submission" date="2014-11" db="EMBL/GenBank/DDBJ databases">
        <authorList>
            <person name="Amaro Gonzalez C."/>
        </authorList>
    </citation>
    <scope>NUCLEOTIDE SEQUENCE</scope>
</reference>
<organism evidence="1">
    <name type="scientific">Anguilla anguilla</name>
    <name type="common">European freshwater eel</name>
    <name type="synonym">Muraena anguilla</name>
    <dbReference type="NCBI Taxonomy" id="7936"/>
    <lineage>
        <taxon>Eukaryota</taxon>
        <taxon>Metazoa</taxon>
        <taxon>Chordata</taxon>
        <taxon>Craniata</taxon>
        <taxon>Vertebrata</taxon>
        <taxon>Euteleostomi</taxon>
        <taxon>Actinopterygii</taxon>
        <taxon>Neopterygii</taxon>
        <taxon>Teleostei</taxon>
        <taxon>Anguilliformes</taxon>
        <taxon>Anguillidae</taxon>
        <taxon>Anguilla</taxon>
    </lineage>
</organism>
<evidence type="ECO:0000313" key="1">
    <source>
        <dbReference type="EMBL" id="JAH10703.1"/>
    </source>
</evidence>
<sequence length="41" mass="4855">MWSEFHLSHNNRLTQSASTNNKQIIVHLNIHSQGWRKDVNL</sequence>
<accession>A0A0E9Q3K3</accession>
<proteinExistence type="predicted"/>
<reference evidence="1" key="2">
    <citation type="journal article" date="2015" name="Fish Shellfish Immunol.">
        <title>Early steps in the European eel (Anguilla anguilla)-Vibrio vulnificus interaction in the gills: Role of the RtxA13 toxin.</title>
        <authorList>
            <person name="Callol A."/>
            <person name="Pajuelo D."/>
            <person name="Ebbesson L."/>
            <person name="Teles M."/>
            <person name="MacKenzie S."/>
            <person name="Amaro C."/>
        </authorList>
    </citation>
    <scope>NUCLEOTIDE SEQUENCE</scope>
</reference>
<dbReference type="EMBL" id="GBXM01097874">
    <property type="protein sequence ID" value="JAH10703.1"/>
    <property type="molecule type" value="Transcribed_RNA"/>
</dbReference>
<dbReference type="AlphaFoldDB" id="A0A0E9Q3K3"/>